<reference evidence="1 2" key="2">
    <citation type="journal article" date="2022" name="Mol. Ecol. Resour.">
        <title>The genomes of chicory, endive, great burdock and yacon provide insights into Asteraceae paleo-polyploidization history and plant inulin production.</title>
        <authorList>
            <person name="Fan W."/>
            <person name="Wang S."/>
            <person name="Wang H."/>
            <person name="Wang A."/>
            <person name="Jiang F."/>
            <person name="Liu H."/>
            <person name="Zhao H."/>
            <person name="Xu D."/>
            <person name="Zhang Y."/>
        </authorList>
    </citation>
    <scope>NUCLEOTIDE SEQUENCE [LARGE SCALE GENOMIC DNA]</scope>
    <source>
        <strain evidence="2">cv. Punajuju</strain>
        <tissue evidence="1">Leaves</tissue>
    </source>
</reference>
<dbReference type="Proteomes" id="UP001055811">
    <property type="component" value="Linkage Group LG02"/>
</dbReference>
<organism evidence="1 2">
    <name type="scientific">Cichorium intybus</name>
    <name type="common">Chicory</name>
    <dbReference type="NCBI Taxonomy" id="13427"/>
    <lineage>
        <taxon>Eukaryota</taxon>
        <taxon>Viridiplantae</taxon>
        <taxon>Streptophyta</taxon>
        <taxon>Embryophyta</taxon>
        <taxon>Tracheophyta</taxon>
        <taxon>Spermatophyta</taxon>
        <taxon>Magnoliopsida</taxon>
        <taxon>eudicotyledons</taxon>
        <taxon>Gunneridae</taxon>
        <taxon>Pentapetalae</taxon>
        <taxon>asterids</taxon>
        <taxon>campanulids</taxon>
        <taxon>Asterales</taxon>
        <taxon>Asteraceae</taxon>
        <taxon>Cichorioideae</taxon>
        <taxon>Cichorieae</taxon>
        <taxon>Cichoriinae</taxon>
        <taxon>Cichorium</taxon>
    </lineage>
</organism>
<proteinExistence type="predicted"/>
<gene>
    <name evidence="1" type="ORF">L2E82_11009</name>
</gene>
<accession>A0ACB9GD92</accession>
<sequence length="133" mass="14473">MKGPDDEVSSTPVSPKPPQAAHFQLPLISAPPQFESPSLPRSPLSETPQHSHAAMKTRTGHRISFSNNPPLVCAPLSHCDSPSMPRSPILCTPDRPVTAPTSGDRTPFDYIMSRNLSPNFLTRLASPLRNVKK</sequence>
<name>A0ACB9GD92_CICIN</name>
<evidence type="ECO:0000313" key="1">
    <source>
        <dbReference type="EMBL" id="KAI3781010.1"/>
    </source>
</evidence>
<reference evidence="2" key="1">
    <citation type="journal article" date="2022" name="Mol. Ecol. Resour.">
        <title>The genomes of chicory, endive, great burdock and yacon provide insights into Asteraceae palaeo-polyploidization history and plant inulin production.</title>
        <authorList>
            <person name="Fan W."/>
            <person name="Wang S."/>
            <person name="Wang H."/>
            <person name="Wang A."/>
            <person name="Jiang F."/>
            <person name="Liu H."/>
            <person name="Zhao H."/>
            <person name="Xu D."/>
            <person name="Zhang Y."/>
        </authorList>
    </citation>
    <scope>NUCLEOTIDE SEQUENCE [LARGE SCALE GENOMIC DNA]</scope>
    <source>
        <strain evidence="2">cv. Punajuju</strain>
    </source>
</reference>
<dbReference type="EMBL" id="CM042010">
    <property type="protein sequence ID" value="KAI3781010.1"/>
    <property type="molecule type" value="Genomic_DNA"/>
</dbReference>
<comment type="caution">
    <text evidence="1">The sequence shown here is derived from an EMBL/GenBank/DDBJ whole genome shotgun (WGS) entry which is preliminary data.</text>
</comment>
<keyword evidence="2" id="KW-1185">Reference proteome</keyword>
<protein>
    <submittedName>
        <fullName evidence="1">Uncharacterized protein</fullName>
    </submittedName>
</protein>
<evidence type="ECO:0000313" key="2">
    <source>
        <dbReference type="Proteomes" id="UP001055811"/>
    </source>
</evidence>